<accession>A0A8J4Y4J4</accession>
<dbReference type="SUPFAM" id="SSF53098">
    <property type="entry name" value="Ribonuclease H-like"/>
    <property type="match status" value="1"/>
</dbReference>
<protein>
    <recommendedName>
        <fullName evidence="2">Integrase catalytic domain-containing protein</fullName>
    </recommendedName>
</protein>
<name>A0A8J4Y4J4_CHIOP</name>
<sequence>MYLSLETQRMLEHTLQVPPDSTASVEEMLDILQEHIKGLSSEALRRRAFSSCKQAAGETFADFFVRLKNLSEEIDVCKAKNSECEEALVKHGILMGVRDEELVQKIISMDASSTLQQVVTVCRSYEVTRLATSALRAPPALRAVSQYKKGQKAAHKRLKEKILSFVFTAAWRSGKELCIPDSLSRAPVCHPIPEDDISGAETGLYVRNTVTLRAMESLGGTATSETEDPPTNGDLALKELRLATQDDPSYTELLQCVRKGFPSDRYTLHNALHPYWKALRVGVCGLFPRCGEALPCGCRPTLWLACGGFLLADTTSVATIRHFRHLFRDLGVPVRLRTDGGPQFTSREFAGFLERWGVSHAVSTPHYTQSNGHAEVAVKSIKHLILKVASSGNLDCDAFDRGLLELRNTPNHTSRSPAQILFGHSPRSCVPAHATSFAEKWQASAESCDRRAATRACDATSRYDERAQPLPLLALDDTVRVQDPITKRWDKVGTVMGTGRSRVYLVRMPSGRVWWRNRRFLRPTPPHSENPQSTDGAKLPGGPSPEAESPQSALPRRSARIKTRTDAQGLGTLQWPPHQAPQSTAAATSQAPQSYHRTLPPRKLNLATLHCGRILLQHRRQSPQAHHSPQETSRRLTSHRHTTVPPYVLGDDSPLAPPFPFVGDSHMRHPAREVFL</sequence>
<comment type="caution">
    <text evidence="3">The sequence shown here is derived from an EMBL/GenBank/DDBJ whole genome shotgun (WGS) entry which is preliminary data.</text>
</comment>
<dbReference type="InterPro" id="IPR001584">
    <property type="entry name" value="Integrase_cat-core"/>
</dbReference>
<dbReference type="InterPro" id="IPR036397">
    <property type="entry name" value="RNaseH_sf"/>
</dbReference>
<dbReference type="EMBL" id="JACEEZ010018703">
    <property type="protein sequence ID" value="KAG0716636.1"/>
    <property type="molecule type" value="Genomic_DNA"/>
</dbReference>
<dbReference type="PANTHER" id="PTHR37984">
    <property type="entry name" value="PROTEIN CBG26694"/>
    <property type="match status" value="1"/>
</dbReference>
<dbReference type="Proteomes" id="UP000770661">
    <property type="component" value="Unassembled WGS sequence"/>
</dbReference>
<feature type="domain" description="Integrase catalytic" evidence="2">
    <location>
        <begin position="312"/>
        <end position="434"/>
    </location>
</feature>
<dbReference type="InterPro" id="IPR012337">
    <property type="entry name" value="RNaseH-like_sf"/>
</dbReference>
<dbReference type="GO" id="GO:0015074">
    <property type="term" value="P:DNA integration"/>
    <property type="evidence" value="ECO:0007669"/>
    <property type="project" value="InterPro"/>
</dbReference>
<gene>
    <name evidence="3" type="ORF">GWK47_009204</name>
</gene>
<dbReference type="OrthoDB" id="6342757at2759"/>
<reference evidence="3" key="1">
    <citation type="submission" date="2020-07" db="EMBL/GenBank/DDBJ databases">
        <title>The High-quality genome of the commercially important snow crab, Chionoecetes opilio.</title>
        <authorList>
            <person name="Jeong J.-H."/>
            <person name="Ryu S."/>
        </authorList>
    </citation>
    <scope>NUCLEOTIDE SEQUENCE</scope>
    <source>
        <strain evidence="3">MADBK_172401_WGS</strain>
        <tissue evidence="3">Digestive gland</tissue>
    </source>
</reference>
<dbReference type="InterPro" id="IPR050951">
    <property type="entry name" value="Retrovirus_Pol_polyprotein"/>
</dbReference>
<dbReference type="PROSITE" id="PS50994">
    <property type="entry name" value="INTEGRASE"/>
    <property type="match status" value="1"/>
</dbReference>
<dbReference type="Gene3D" id="3.30.420.10">
    <property type="entry name" value="Ribonuclease H-like superfamily/Ribonuclease H"/>
    <property type="match status" value="1"/>
</dbReference>
<dbReference type="AlphaFoldDB" id="A0A8J4Y4J4"/>
<feature type="compositionally biased region" description="Low complexity" evidence="1">
    <location>
        <begin position="576"/>
        <end position="594"/>
    </location>
</feature>
<keyword evidence="4" id="KW-1185">Reference proteome</keyword>
<evidence type="ECO:0000313" key="4">
    <source>
        <dbReference type="Proteomes" id="UP000770661"/>
    </source>
</evidence>
<feature type="region of interest" description="Disordered" evidence="1">
    <location>
        <begin position="619"/>
        <end position="639"/>
    </location>
</feature>
<evidence type="ECO:0000313" key="3">
    <source>
        <dbReference type="EMBL" id="KAG0716636.1"/>
    </source>
</evidence>
<dbReference type="GO" id="GO:0003676">
    <property type="term" value="F:nucleic acid binding"/>
    <property type="evidence" value="ECO:0007669"/>
    <property type="project" value="InterPro"/>
</dbReference>
<evidence type="ECO:0000256" key="1">
    <source>
        <dbReference type="SAM" id="MobiDB-lite"/>
    </source>
</evidence>
<dbReference type="PANTHER" id="PTHR37984:SF7">
    <property type="entry name" value="INTEGRASE CATALYTIC DOMAIN-CONTAINING PROTEIN"/>
    <property type="match status" value="1"/>
</dbReference>
<organism evidence="3 4">
    <name type="scientific">Chionoecetes opilio</name>
    <name type="common">Atlantic snow crab</name>
    <name type="synonym">Cancer opilio</name>
    <dbReference type="NCBI Taxonomy" id="41210"/>
    <lineage>
        <taxon>Eukaryota</taxon>
        <taxon>Metazoa</taxon>
        <taxon>Ecdysozoa</taxon>
        <taxon>Arthropoda</taxon>
        <taxon>Crustacea</taxon>
        <taxon>Multicrustacea</taxon>
        <taxon>Malacostraca</taxon>
        <taxon>Eumalacostraca</taxon>
        <taxon>Eucarida</taxon>
        <taxon>Decapoda</taxon>
        <taxon>Pleocyemata</taxon>
        <taxon>Brachyura</taxon>
        <taxon>Eubrachyura</taxon>
        <taxon>Majoidea</taxon>
        <taxon>Majidae</taxon>
        <taxon>Chionoecetes</taxon>
    </lineage>
</organism>
<evidence type="ECO:0000259" key="2">
    <source>
        <dbReference type="PROSITE" id="PS50994"/>
    </source>
</evidence>
<feature type="region of interest" description="Disordered" evidence="1">
    <location>
        <begin position="522"/>
        <end position="597"/>
    </location>
</feature>
<proteinExistence type="predicted"/>